<feature type="non-terminal residue" evidence="2">
    <location>
        <position position="1"/>
    </location>
</feature>
<proteinExistence type="predicted"/>
<protein>
    <recommendedName>
        <fullName evidence="1">HNH nuclease domain-containing protein</fullName>
    </recommendedName>
</protein>
<evidence type="ECO:0000259" key="1">
    <source>
        <dbReference type="Pfam" id="PF13391"/>
    </source>
</evidence>
<organism evidence="2 3">
    <name type="scientific">Tetrabaena socialis</name>
    <dbReference type="NCBI Taxonomy" id="47790"/>
    <lineage>
        <taxon>Eukaryota</taxon>
        <taxon>Viridiplantae</taxon>
        <taxon>Chlorophyta</taxon>
        <taxon>core chlorophytes</taxon>
        <taxon>Chlorophyceae</taxon>
        <taxon>CS clade</taxon>
        <taxon>Chlamydomonadales</taxon>
        <taxon>Tetrabaenaceae</taxon>
        <taxon>Tetrabaena</taxon>
    </lineage>
</organism>
<feature type="domain" description="HNH nuclease" evidence="1">
    <location>
        <begin position="74"/>
        <end position="140"/>
    </location>
</feature>
<dbReference type="InterPro" id="IPR003615">
    <property type="entry name" value="HNH_nuc"/>
</dbReference>
<name>A0A2J7ZWP9_9CHLO</name>
<dbReference type="EMBL" id="PGGS01000368">
    <property type="protein sequence ID" value="PNH04682.1"/>
    <property type="molecule type" value="Genomic_DNA"/>
</dbReference>
<dbReference type="OrthoDB" id="10398145at2759"/>
<evidence type="ECO:0000313" key="3">
    <source>
        <dbReference type="Proteomes" id="UP000236333"/>
    </source>
</evidence>
<dbReference type="Pfam" id="PF13391">
    <property type="entry name" value="HNH_2"/>
    <property type="match status" value="1"/>
</dbReference>
<dbReference type="Proteomes" id="UP000236333">
    <property type="component" value="Unassembled WGS sequence"/>
</dbReference>
<dbReference type="AlphaFoldDB" id="A0A2J7ZWP9"/>
<comment type="caution">
    <text evidence="2">The sequence shown here is derived from an EMBL/GenBank/DDBJ whole genome shotgun (WGS) entry which is preliminary data.</text>
</comment>
<evidence type="ECO:0000313" key="2">
    <source>
        <dbReference type="EMBL" id="PNH04682.1"/>
    </source>
</evidence>
<keyword evidence="3" id="KW-1185">Reference proteome</keyword>
<accession>A0A2J7ZWP9</accession>
<sequence>ATAVPAALLEKLDEVLAQQQVISHQQQVLHMSVTGALASMHLPASSLGSAARQSLRTEVLTKYAAVDSNGWIWCVVTGQFWPALADISTMVPYVRASHIFQRKWALIEWLELDLGPSPDTPVNVIPMHGGVERAFDALQLLVLPNQAEEDGETIFTVHVLDRELLPKTVYGEYKRQQHKNSTTWVEPPFKLASITFQDIDKKPLKFVAGSDMRPAKRCFLAHAAWALVLAKGRKWQVDPGISLTVDSFGWQSPTFMETRERTSLWVRLQQKTVGIASELQAGSVGSS</sequence>
<gene>
    <name evidence="2" type="ORF">TSOC_009135</name>
</gene>
<reference evidence="2 3" key="1">
    <citation type="journal article" date="2017" name="Mol. Biol. Evol.">
        <title>The 4-celled Tetrabaena socialis nuclear genome reveals the essential components for genetic control of cell number at the origin of multicellularity in the volvocine lineage.</title>
        <authorList>
            <person name="Featherston J."/>
            <person name="Arakaki Y."/>
            <person name="Hanschen E.R."/>
            <person name="Ferris P.J."/>
            <person name="Michod R.E."/>
            <person name="Olson B.J.S.C."/>
            <person name="Nozaki H."/>
            <person name="Durand P.M."/>
        </authorList>
    </citation>
    <scope>NUCLEOTIDE SEQUENCE [LARGE SCALE GENOMIC DNA]</scope>
    <source>
        <strain evidence="2 3">NIES-571</strain>
    </source>
</reference>